<reference evidence="1 2" key="1">
    <citation type="submission" date="2018-05" db="EMBL/GenBank/DDBJ databases">
        <title>Genomic Encyclopedia of Type Strains, Phase IV (KMG-IV): sequencing the most valuable type-strain genomes for metagenomic binning, comparative biology and taxonomic classification.</title>
        <authorList>
            <person name="Goeker M."/>
        </authorList>
    </citation>
    <scope>NUCLEOTIDE SEQUENCE [LARGE SCALE GENOMIC DNA]</scope>
    <source>
        <strain evidence="1 2">DSM 103371</strain>
    </source>
</reference>
<dbReference type="GO" id="GO:0006261">
    <property type="term" value="P:DNA-templated DNA replication"/>
    <property type="evidence" value="ECO:0007669"/>
    <property type="project" value="TreeGrafter"/>
</dbReference>
<sequence length="371" mass="39994">MSDDLPAEADRADGAPHPRETAHLFGQGDAEAAFLEAVAQDRLHHAWLLTGPKGVGKATLAWRLARFLLAEAPADAGFFGDAPPTPTSLDIPRDHPVARRIAALSEPGLLLIRRAWDSDRKKLKSQITVDEVRKLNEFFGLTATDGGRRIVIVDAADELNPSAANALLKVLEEPPKRAVLILVSHQPARLLPTIRSRCRTLRLGEVGPEDMARALSQAGVTPEDGLALSELAQGSVGEAIRLLSQDGPGLYATIVRLISGGPRMDRQALRAFAENVTVRGAEERQDLAVRLLNLALVRLARTGAGRPPLAEAAPGEIEAWRRLAPDAGRAQVWATLQQELSSRIAHGRAVNIDAQSLLTDAFLRIDEAARD</sequence>
<evidence type="ECO:0000313" key="1">
    <source>
        <dbReference type="EMBL" id="PWK55158.1"/>
    </source>
</evidence>
<proteinExistence type="predicted"/>
<dbReference type="SUPFAM" id="SSF52540">
    <property type="entry name" value="P-loop containing nucleoside triphosphate hydrolases"/>
    <property type="match status" value="1"/>
</dbReference>
<comment type="caution">
    <text evidence="1">The sequence shown here is derived from an EMBL/GenBank/DDBJ whole genome shotgun (WGS) entry which is preliminary data.</text>
</comment>
<dbReference type="NCBIfam" id="NF005677">
    <property type="entry name" value="PRK07471.1"/>
    <property type="match status" value="1"/>
</dbReference>
<protein>
    <submittedName>
        <fullName evidence="1">DNA polymerase III delta prime subunit</fullName>
    </submittedName>
</protein>
<dbReference type="InterPro" id="IPR027417">
    <property type="entry name" value="P-loop_NTPase"/>
</dbReference>
<dbReference type="Proteomes" id="UP000245390">
    <property type="component" value="Unassembled WGS sequence"/>
</dbReference>
<dbReference type="PANTHER" id="PTHR11669:SF8">
    <property type="entry name" value="DNA POLYMERASE III SUBUNIT DELTA"/>
    <property type="match status" value="1"/>
</dbReference>
<keyword evidence="2" id="KW-1185">Reference proteome</keyword>
<dbReference type="Pfam" id="PF13177">
    <property type="entry name" value="DNA_pol3_delta2"/>
    <property type="match status" value="1"/>
</dbReference>
<accession>A0A316G2X0</accession>
<dbReference type="KEGG" id="salo:EF888_07095"/>
<dbReference type="InterPro" id="IPR050238">
    <property type="entry name" value="DNA_Rep/Repair_Clamp_Loader"/>
</dbReference>
<dbReference type="GO" id="GO:0009360">
    <property type="term" value="C:DNA polymerase III complex"/>
    <property type="evidence" value="ECO:0007669"/>
    <property type="project" value="TreeGrafter"/>
</dbReference>
<dbReference type="RefSeq" id="WP_109760167.1">
    <property type="nucleotide sequence ID" value="NZ_CP034588.1"/>
</dbReference>
<organism evidence="1 2">
    <name type="scientific">Silicimonas algicola</name>
    <dbReference type="NCBI Taxonomy" id="1826607"/>
    <lineage>
        <taxon>Bacteria</taxon>
        <taxon>Pseudomonadati</taxon>
        <taxon>Pseudomonadota</taxon>
        <taxon>Alphaproteobacteria</taxon>
        <taxon>Rhodobacterales</taxon>
        <taxon>Paracoccaceae</taxon>
    </lineage>
</organism>
<evidence type="ECO:0000313" key="2">
    <source>
        <dbReference type="Proteomes" id="UP000245390"/>
    </source>
</evidence>
<dbReference type="OrthoDB" id="9811073at2"/>
<dbReference type="AlphaFoldDB" id="A0A316G2X0"/>
<gene>
    <name evidence="1" type="ORF">C8D95_10834</name>
</gene>
<dbReference type="Gene3D" id="3.40.50.300">
    <property type="entry name" value="P-loop containing nucleotide triphosphate hydrolases"/>
    <property type="match status" value="1"/>
</dbReference>
<name>A0A316G2X0_9RHOB</name>
<dbReference type="EMBL" id="QGGV01000008">
    <property type="protein sequence ID" value="PWK55158.1"/>
    <property type="molecule type" value="Genomic_DNA"/>
</dbReference>
<dbReference type="PANTHER" id="PTHR11669">
    <property type="entry name" value="REPLICATION FACTOR C / DNA POLYMERASE III GAMMA-TAU SUBUNIT"/>
    <property type="match status" value="1"/>
</dbReference>